<dbReference type="EMBL" id="QUTA01007709">
    <property type="protein sequence ID" value="RHY06087.1"/>
    <property type="molecule type" value="Genomic_DNA"/>
</dbReference>
<evidence type="ECO:0000256" key="3">
    <source>
        <dbReference type="ARBA" id="ARBA00022692"/>
    </source>
</evidence>
<evidence type="ECO:0000256" key="1">
    <source>
        <dbReference type="ARBA" id="ARBA00004141"/>
    </source>
</evidence>
<protein>
    <recommendedName>
        <fullName evidence="9">Cyclic nucleotide-binding domain-containing protein</fullName>
    </recommendedName>
</protein>
<dbReference type="InterPro" id="IPR014710">
    <property type="entry name" value="RmlC-like_jellyroll"/>
</dbReference>
<keyword evidence="5" id="KW-0406">Ion transport</keyword>
<dbReference type="SUPFAM" id="SSF51206">
    <property type="entry name" value="cAMP-binding domain-like"/>
    <property type="match status" value="1"/>
</dbReference>
<dbReference type="Pfam" id="PF00520">
    <property type="entry name" value="Ion_trans"/>
    <property type="match status" value="1"/>
</dbReference>
<dbReference type="InterPro" id="IPR050818">
    <property type="entry name" value="KCNH_animal-type"/>
</dbReference>
<name>A0A397AKB5_APHAT</name>
<feature type="region of interest" description="Disordered" evidence="7">
    <location>
        <begin position="639"/>
        <end position="675"/>
    </location>
</feature>
<dbReference type="VEuPathDB" id="FungiDB:H257_07363"/>
<dbReference type="GO" id="GO:0005249">
    <property type="term" value="F:voltage-gated potassium channel activity"/>
    <property type="evidence" value="ECO:0007669"/>
    <property type="project" value="TreeGrafter"/>
</dbReference>
<evidence type="ECO:0000313" key="10">
    <source>
        <dbReference type="EMBL" id="RHY06087.1"/>
    </source>
</evidence>
<dbReference type="InterPro" id="IPR018490">
    <property type="entry name" value="cNMP-bd_dom_sf"/>
</dbReference>
<accession>A0A397AKB5</accession>
<evidence type="ECO:0000256" key="6">
    <source>
        <dbReference type="ARBA" id="ARBA00023136"/>
    </source>
</evidence>
<keyword evidence="3 8" id="KW-0812">Transmembrane</keyword>
<feature type="transmembrane region" description="Helical" evidence="8">
    <location>
        <begin position="342"/>
        <end position="360"/>
    </location>
</feature>
<feature type="domain" description="Cyclic nucleotide-binding" evidence="9">
    <location>
        <begin position="470"/>
        <end position="622"/>
    </location>
</feature>
<dbReference type="PROSITE" id="PS00888">
    <property type="entry name" value="CNMP_BINDING_1"/>
    <property type="match status" value="1"/>
</dbReference>
<dbReference type="GO" id="GO:0042391">
    <property type="term" value="P:regulation of membrane potential"/>
    <property type="evidence" value="ECO:0007669"/>
    <property type="project" value="TreeGrafter"/>
</dbReference>
<comment type="caution">
    <text evidence="10">The sequence shown here is derived from an EMBL/GenBank/DDBJ whole genome shotgun (WGS) entry which is preliminary data.</text>
</comment>
<evidence type="ECO:0000259" key="9">
    <source>
        <dbReference type="PROSITE" id="PS50042"/>
    </source>
</evidence>
<sequence length="762" mass="85984">MAYQTLHNDDATCSPNSVACSPHQLLSTHKPRWRLSKYCTVESCERVSQRNGLCHRHGGKRSCKEESCRAKDRGNGYCIRHGGGRPCDVANCGKKARRQGICPDAAVIATDDCIFVSVDPTLDPSHCPPLQNDPTRVRVSMSLGLQIPDNKLSPSTPPPWAHRANQSIHYCKEHFTRHLARLHDQSPLSWHYHAFMLHPLSRFRRFWDTVLAFAVIYECWLIPFTLAMTWWTPSHPVEGLHISLDIFFVVDLLLNFRTAVVVYGELVQEPRDVAKIYVKSWFVVDFISVFPTDVVVAALFPDNSLSSTSTRGVKMLKYVKLPKLLRLSQLVRRFRRFQRYEGSLTILCAFVFVLHIAAYVRRREAFTGYAIVGVILNSVVIGSSVFVVESWNRAGYQFRKRIDMINHEMEFLQLPEYLRMRIKAYHQYLWTHQGSATEKVTLLQDKGMSEPLRKEIAVFMYRDMLSKIPLFETASDQLLGFVCLCLTTVIFLPQDKIITRGEVGKDLFIVARGCVIVLAGDVVDDSTITKLTLKQKQQQSNISIVPPITRLSSVTASSKVVSASSSKYAQGNDGHGGDVVLLEGSFFGEMGLLMEVERTRTVVAGSICELGVLSKKDFTLVMKQFPSFANEIKRLVAERSHDPLTRRDTPTNPSGKRSMSRVKLTSLKADSAPPPLRRRSTLAALLNQHSYSRKQSATTTRARPTRTIRSTSSRFATSFPDLLHGTSATSEHLHRLDAKLDRMEKLLQELLARPPTTDTAFS</sequence>
<dbReference type="AlphaFoldDB" id="A0A397AKB5"/>
<feature type="region of interest" description="Disordered" evidence="7">
    <location>
        <begin position="690"/>
        <end position="711"/>
    </location>
</feature>
<dbReference type="GO" id="GO:0005886">
    <property type="term" value="C:plasma membrane"/>
    <property type="evidence" value="ECO:0007669"/>
    <property type="project" value="TreeGrafter"/>
</dbReference>
<dbReference type="PANTHER" id="PTHR10217">
    <property type="entry name" value="VOLTAGE AND LIGAND GATED POTASSIUM CHANNEL"/>
    <property type="match status" value="1"/>
</dbReference>
<keyword evidence="2" id="KW-0813">Transport</keyword>
<dbReference type="InterPro" id="IPR000595">
    <property type="entry name" value="cNMP-bd_dom"/>
</dbReference>
<dbReference type="SMART" id="SM00100">
    <property type="entry name" value="cNMP"/>
    <property type="match status" value="1"/>
</dbReference>
<feature type="transmembrane region" description="Helical" evidence="8">
    <location>
        <begin position="366"/>
        <end position="391"/>
    </location>
</feature>
<proteinExistence type="predicted"/>
<dbReference type="SUPFAM" id="SSF81324">
    <property type="entry name" value="Voltage-gated potassium channels"/>
    <property type="match status" value="1"/>
</dbReference>
<dbReference type="Gene3D" id="1.10.287.630">
    <property type="entry name" value="Helix hairpin bin"/>
    <property type="match status" value="1"/>
</dbReference>
<dbReference type="CDD" id="cd00038">
    <property type="entry name" value="CAP_ED"/>
    <property type="match status" value="1"/>
</dbReference>
<feature type="compositionally biased region" description="Low complexity" evidence="7">
    <location>
        <begin position="696"/>
        <end position="711"/>
    </location>
</feature>
<dbReference type="Gene3D" id="1.10.287.70">
    <property type="match status" value="1"/>
</dbReference>
<feature type="transmembrane region" description="Helical" evidence="8">
    <location>
        <begin position="246"/>
        <end position="266"/>
    </location>
</feature>
<keyword evidence="6 8" id="KW-0472">Membrane</keyword>
<evidence type="ECO:0000256" key="7">
    <source>
        <dbReference type="SAM" id="MobiDB-lite"/>
    </source>
</evidence>
<dbReference type="Gene3D" id="2.60.120.10">
    <property type="entry name" value="Jelly Rolls"/>
    <property type="match status" value="1"/>
</dbReference>
<gene>
    <name evidence="10" type="ORF">DYB25_009913</name>
</gene>
<comment type="subcellular location">
    <subcellularLocation>
        <location evidence="1">Membrane</location>
        <topology evidence="1">Multi-pass membrane protein</topology>
    </subcellularLocation>
</comment>
<reference evidence="10 11" key="1">
    <citation type="submission" date="2018-08" db="EMBL/GenBank/DDBJ databases">
        <title>Aphanomyces genome sequencing and annotation.</title>
        <authorList>
            <person name="Minardi D."/>
            <person name="Oidtmann B."/>
            <person name="Van Der Giezen M."/>
            <person name="Studholme D.J."/>
        </authorList>
    </citation>
    <scope>NUCLEOTIDE SEQUENCE [LARGE SCALE GENOMIC DNA]</scope>
    <source>
        <strain evidence="10 11">Yx</strain>
    </source>
</reference>
<dbReference type="InterPro" id="IPR018488">
    <property type="entry name" value="cNMP-bd_CS"/>
</dbReference>
<keyword evidence="4 8" id="KW-1133">Transmembrane helix</keyword>
<evidence type="ECO:0000313" key="11">
    <source>
        <dbReference type="Proteomes" id="UP000266239"/>
    </source>
</evidence>
<dbReference type="InterPro" id="IPR005821">
    <property type="entry name" value="Ion_trans_dom"/>
</dbReference>
<dbReference type="VEuPathDB" id="FungiDB:H257_07362"/>
<dbReference type="PROSITE" id="PS50042">
    <property type="entry name" value="CNMP_BINDING_3"/>
    <property type="match status" value="1"/>
</dbReference>
<feature type="compositionally biased region" description="Basic and acidic residues" evidence="7">
    <location>
        <begin position="639"/>
        <end position="649"/>
    </location>
</feature>
<evidence type="ECO:0000256" key="5">
    <source>
        <dbReference type="ARBA" id="ARBA00023065"/>
    </source>
</evidence>
<evidence type="ECO:0000256" key="4">
    <source>
        <dbReference type="ARBA" id="ARBA00022989"/>
    </source>
</evidence>
<dbReference type="Proteomes" id="UP000266239">
    <property type="component" value="Unassembled WGS sequence"/>
</dbReference>
<organism evidence="10 11">
    <name type="scientific">Aphanomyces astaci</name>
    <name type="common">Crayfish plague agent</name>
    <dbReference type="NCBI Taxonomy" id="112090"/>
    <lineage>
        <taxon>Eukaryota</taxon>
        <taxon>Sar</taxon>
        <taxon>Stramenopiles</taxon>
        <taxon>Oomycota</taxon>
        <taxon>Saprolegniomycetes</taxon>
        <taxon>Saprolegniales</taxon>
        <taxon>Verrucalvaceae</taxon>
        <taxon>Aphanomyces</taxon>
    </lineage>
</organism>
<evidence type="ECO:0000256" key="2">
    <source>
        <dbReference type="ARBA" id="ARBA00022448"/>
    </source>
</evidence>
<dbReference type="PANTHER" id="PTHR10217:SF435">
    <property type="entry name" value="POTASSIUM VOLTAGE-GATED CHANNEL PROTEIN EAG"/>
    <property type="match status" value="1"/>
</dbReference>
<feature type="transmembrane region" description="Helical" evidence="8">
    <location>
        <begin position="206"/>
        <end position="226"/>
    </location>
</feature>
<evidence type="ECO:0000256" key="8">
    <source>
        <dbReference type="SAM" id="Phobius"/>
    </source>
</evidence>